<organism evidence="4 5">
    <name type="scientific">Vibrio olivae</name>
    <dbReference type="NCBI Taxonomy" id="1243002"/>
    <lineage>
        <taxon>Bacteria</taxon>
        <taxon>Pseudomonadati</taxon>
        <taxon>Pseudomonadota</taxon>
        <taxon>Gammaproteobacteria</taxon>
        <taxon>Vibrionales</taxon>
        <taxon>Vibrionaceae</taxon>
        <taxon>Vibrio</taxon>
    </lineage>
</organism>
<reference evidence="4 5" key="1">
    <citation type="submission" date="2024-09" db="EMBL/GenBank/DDBJ databases">
        <authorList>
            <person name="Sun Q."/>
            <person name="Mori K."/>
        </authorList>
    </citation>
    <scope>NUCLEOTIDE SEQUENCE [LARGE SCALE GENOMIC DNA]</scope>
    <source>
        <strain evidence="4 5">CECT 8064</strain>
    </source>
</reference>
<dbReference type="Gene3D" id="3.40.710.10">
    <property type="entry name" value="DD-peptidase/beta-lactamase superfamily"/>
    <property type="match status" value="1"/>
</dbReference>
<dbReference type="InterPro" id="IPR012338">
    <property type="entry name" value="Beta-lactam/transpept-like"/>
</dbReference>
<name>A0ABV5HP29_9VIBR</name>
<keyword evidence="4" id="KW-0645">Protease</keyword>
<dbReference type="PANTHER" id="PTHR30023">
    <property type="entry name" value="D-ALANYL-D-ALANINE CARBOXYPEPTIDASE"/>
    <property type="match status" value="1"/>
</dbReference>
<dbReference type="Proteomes" id="UP001589645">
    <property type="component" value="Unassembled WGS sequence"/>
</dbReference>
<comment type="similarity">
    <text evidence="1">Belongs to the peptidase S13 family.</text>
</comment>
<dbReference type="InterPro" id="IPR000667">
    <property type="entry name" value="Peptidase_S13"/>
</dbReference>
<keyword evidence="5" id="KW-1185">Reference proteome</keyword>
<feature type="chain" id="PRO_5047066155" evidence="3">
    <location>
        <begin position="23"/>
        <end position="477"/>
    </location>
</feature>
<dbReference type="EMBL" id="JBHMEP010000003">
    <property type="protein sequence ID" value="MFB9135938.1"/>
    <property type="molecule type" value="Genomic_DNA"/>
</dbReference>
<feature type="signal peptide" evidence="3">
    <location>
        <begin position="1"/>
        <end position="22"/>
    </location>
</feature>
<evidence type="ECO:0000256" key="2">
    <source>
        <dbReference type="ARBA" id="ARBA00022801"/>
    </source>
</evidence>
<evidence type="ECO:0000256" key="3">
    <source>
        <dbReference type="SAM" id="SignalP"/>
    </source>
</evidence>
<dbReference type="GO" id="GO:0009002">
    <property type="term" value="F:serine-type D-Ala-D-Ala carboxypeptidase activity"/>
    <property type="evidence" value="ECO:0007669"/>
    <property type="project" value="UniProtKB-EC"/>
</dbReference>
<dbReference type="PANTHER" id="PTHR30023:SF0">
    <property type="entry name" value="PENICILLIN-SENSITIVE CARBOXYPEPTIDASE A"/>
    <property type="match status" value="1"/>
</dbReference>
<evidence type="ECO:0000313" key="4">
    <source>
        <dbReference type="EMBL" id="MFB9135938.1"/>
    </source>
</evidence>
<dbReference type="PRINTS" id="PR00922">
    <property type="entry name" value="DADACBPTASE3"/>
</dbReference>
<protein>
    <submittedName>
        <fullName evidence="4">Serine-type D-Ala-D-Ala carboxypeptidase</fullName>
        <ecNumber evidence="4">3.4.16.4</ecNumber>
        <ecNumber evidence="4">3.4.21.-</ecNumber>
    </submittedName>
</protein>
<dbReference type="Pfam" id="PF02113">
    <property type="entry name" value="Peptidase_S13"/>
    <property type="match status" value="1"/>
</dbReference>
<dbReference type="NCBIfam" id="TIGR00666">
    <property type="entry name" value="PBP4"/>
    <property type="match status" value="1"/>
</dbReference>
<gene>
    <name evidence="4" type="primary">dacB</name>
    <name evidence="4" type="ORF">ACFFUV_13280</name>
</gene>
<keyword evidence="4" id="KW-0121">Carboxypeptidase</keyword>
<dbReference type="SUPFAM" id="SSF56601">
    <property type="entry name" value="beta-lactamase/transpeptidase-like"/>
    <property type="match status" value="1"/>
</dbReference>
<evidence type="ECO:0000256" key="1">
    <source>
        <dbReference type="ARBA" id="ARBA00006096"/>
    </source>
</evidence>
<keyword evidence="2 4" id="KW-0378">Hydrolase</keyword>
<proteinExistence type="inferred from homology"/>
<dbReference type="Gene3D" id="3.50.80.20">
    <property type="entry name" value="D-Ala-D-Ala carboxypeptidase C, peptidase S13"/>
    <property type="match status" value="1"/>
</dbReference>
<dbReference type="NCBIfam" id="NF008322">
    <property type="entry name" value="PRK11113.1"/>
    <property type="match status" value="1"/>
</dbReference>
<sequence>MFLRRLFCLAVLIFASVFTIQASELTAPLPNGTRVGLVIQELATQRNLETTGNQDVYFPPASTLKLVTALAAKLELGDDFRYQTELSSADQDLVFRFSGDPTLTTSDLHAMLVSAKQQGITHIDGDIWLDTSVFSGYDRAVGWPWDILGVCYSAPASAVIIDDNCIEASIYTKKDGSTRVFVPEHYPIHVITQAQTVTKAGQKSSQCDLELLTTQNNHYQLQGCLVERSKPLPLRFAVQNPTLYASRVIYAQLRQAGIELKGQVKIGTPNSAQQVKRLVIHQSETLDGLLDTMLKHSDNLIADSLTKTIGAHFFIQPGSFNNGTEAIKQVLFSHANLDLSDLPMADGSGLSRNNRMTVKAMSDVLRYIWQQDDKLNLIRHMPIAGVDGTLKYRRSMRRAPIQNNIIAKSGSLYGSHNMAGFGLDRFGKPKTLFVQYVTDYYPPERNEAQPSTIAPLTQFEQRFYRTIVTDSQATAKK</sequence>
<dbReference type="RefSeq" id="WP_390193575.1">
    <property type="nucleotide sequence ID" value="NZ_JBHMEP010000003.1"/>
</dbReference>
<dbReference type="EC" id="3.4.21.-" evidence="4"/>
<keyword evidence="3" id="KW-0732">Signal</keyword>
<dbReference type="EC" id="3.4.16.4" evidence="4"/>
<comment type="caution">
    <text evidence="4">The sequence shown here is derived from an EMBL/GenBank/DDBJ whole genome shotgun (WGS) entry which is preliminary data.</text>
</comment>
<accession>A0ABV5HP29</accession>
<evidence type="ECO:0000313" key="5">
    <source>
        <dbReference type="Proteomes" id="UP001589645"/>
    </source>
</evidence>